<evidence type="ECO:0000313" key="2">
    <source>
        <dbReference type="EMBL" id="MEN3748973.1"/>
    </source>
</evidence>
<name>A0ABV0BBM1_9SPHN</name>
<dbReference type="EMBL" id="JBDIZK010000011">
    <property type="protein sequence ID" value="MEN3748973.1"/>
    <property type="molecule type" value="Genomic_DNA"/>
</dbReference>
<gene>
    <name evidence="2" type="ORF">TPR58_17490</name>
</gene>
<protein>
    <submittedName>
        <fullName evidence="2">Uncharacterized protein</fullName>
    </submittedName>
</protein>
<evidence type="ECO:0000256" key="1">
    <source>
        <dbReference type="SAM" id="MobiDB-lite"/>
    </source>
</evidence>
<proteinExistence type="predicted"/>
<evidence type="ECO:0000313" key="3">
    <source>
        <dbReference type="Proteomes" id="UP001427805"/>
    </source>
</evidence>
<keyword evidence="3" id="KW-1185">Reference proteome</keyword>
<sequence>MPSFSVRLGRTSVWPSRDTSSVCRPCSSSVASIRSDRAVVAVTEAQTCSSSSEANAGAALARVKATAADAPARVRRERQVSSMKRVSLRRSADRPGFEDCEVRRREGARPHLIGTHRTRP</sequence>
<feature type="region of interest" description="Disordered" evidence="1">
    <location>
        <begin position="66"/>
        <end position="120"/>
    </location>
</feature>
<feature type="compositionally biased region" description="Basic and acidic residues" evidence="1">
    <location>
        <begin position="90"/>
        <end position="109"/>
    </location>
</feature>
<comment type="caution">
    <text evidence="2">The sequence shown here is derived from an EMBL/GenBank/DDBJ whole genome shotgun (WGS) entry which is preliminary data.</text>
</comment>
<organism evidence="2 3">
    <name type="scientific">Sphingomonas rustica</name>
    <dbReference type="NCBI Taxonomy" id="3103142"/>
    <lineage>
        <taxon>Bacteria</taxon>
        <taxon>Pseudomonadati</taxon>
        <taxon>Pseudomonadota</taxon>
        <taxon>Alphaproteobacteria</taxon>
        <taxon>Sphingomonadales</taxon>
        <taxon>Sphingomonadaceae</taxon>
        <taxon>Sphingomonas</taxon>
    </lineage>
</organism>
<accession>A0ABV0BBM1</accession>
<dbReference type="Proteomes" id="UP001427805">
    <property type="component" value="Unassembled WGS sequence"/>
</dbReference>
<reference evidence="2 3" key="1">
    <citation type="submission" date="2024-05" db="EMBL/GenBank/DDBJ databases">
        <title>Sphingomonas sp. HF-S3 16S ribosomal RNA gene Genome sequencing and assembly.</title>
        <authorList>
            <person name="Lee H."/>
        </authorList>
    </citation>
    <scope>NUCLEOTIDE SEQUENCE [LARGE SCALE GENOMIC DNA]</scope>
    <source>
        <strain evidence="2 3">HF-S3</strain>
    </source>
</reference>